<evidence type="ECO:0000259" key="3">
    <source>
        <dbReference type="Pfam" id="PF11611"/>
    </source>
</evidence>
<dbReference type="EMBL" id="WAAQ01000002">
    <property type="protein sequence ID" value="KAB1883406.1"/>
    <property type="molecule type" value="Genomic_DNA"/>
</dbReference>
<accession>A0A4Y4BA90</accession>
<evidence type="ECO:0000256" key="2">
    <source>
        <dbReference type="SAM" id="MobiDB-lite"/>
    </source>
</evidence>
<evidence type="ECO:0000313" key="5">
    <source>
        <dbReference type="EMBL" id="KAB1883406.1"/>
    </source>
</evidence>
<evidence type="ECO:0000313" key="7">
    <source>
        <dbReference type="Proteomes" id="UP000436027"/>
    </source>
</evidence>
<dbReference type="InterPro" id="IPR029051">
    <property type="entry name" value="DUF4352"/>
</dbReference>
<keyword evidence="1" id="KW-0732">Signal</keyword>
<feature type="region of interest" description="Disordered" evidence="2">
    <location>
        <begin position="1"/>
        <end position="54"/>
    </location>
</feature>
<proteinExistence type="predicted"/>
<dbReference type="AlphaFoldDB" id="A0A4Y4BA90"/>
<dbReference type="Pfam" id="PF11611">
    <property type="entry name" value="DUF4352"/>
    <property type="match status" value="1"/>
</dbReference>
<evidence type="ECO:0000313" key="6">
    <source>
        <dbReference type="Proteomes" id="UP000317410"/>
    </source>
</evidence>
<evidence type="ECO:0000313" key="4">
    <source>
        <dbReference type="EMBL" id="GEC75513.1"/>
    </source>
</evidence>
<reference evidence="5 7" key="2">
    <citation type="submission" date="2019-09" db="EMBL/GenBank/DDBJ databases">
        <title>Whole genome sequencing of Microbacterium maritypicum.</title>
        <authorList>
            <person name="Lenchi N."/>
        </authorList>
    </citation>
    <scope>NUCLEOTIDE SEQUENCE [LARGE SCALE GENOMIC DNA]</scope>
    <source>
        <strain evidence="5 7">DSM 12512</strain>
    </source>
</reference>
<organism evidence="4 6">
    <name type="scientific">Microbacterium maritypicum</name>
    <name type="common">Microbacterium liquefaciens</name>
    <dbReference type="NCBI Taxonomy" id="33918"/>
    <lineage>
        <taxon>Bacteria</taxon>
        <taxon>Bacillati</taxon>
        <taxon>Actinomycetota</taxon>
        <taxon>Actinomycetes</taxon>
        <taxon>Micrococcales</taxon>
        <taxon>Microbacteriaceae</taxon>
        <taxon>Microbacterium</taxon>
    </lineage>
</organism>
<protein>
    <submittedName>
        <fullName evidence="5">DUF4352 domain-containing protein</fullName>
    </submittedName>
</protein>
<sequence>MALALVTAGCTAAPDASETPAPEGTSTTDWTPPADAEAEGPTEGPALTEENGALDAPITLSTDVVVTIDKISTTTIEPKTPGEYAGSAVVVTLSVANDSKRAQSVDSAVVSLVTDDGDIGVATTAGPNKPLQGELAAGAKTTGTYVFMLDPTQGRSVKISVNYAAGEPVATFAGQLS</sequence>
<dbReference type="EMBL" id="BJNQ01000009">
    <property type="protein sequence ID" value="GEC75513.1"/>
    <property type="molecule type" value="Genomic_DNA"/>
</dbReference>
<dbReference type="Gene3D" id="2.60.40.1240">
    <property type="match status" value="1"/>
</dbReference>
<reference evidence="4 6" key="1">
    <citation type="submission" date="2019-06" db="EMBL/GenBank/DDBJ databases">
        <title>Whole genome shotgun sequence of Microbacterium liquefaciens NBRC 15037.</title>
        <authorList>
            <person name="Hosoyama A."/>
            <person name="Uohara A."/>
            <person name="Ohji S."/>
            <person name="Ichikawa N."/>
        </authorList>
    </citation>
    <scope>NUCLEOTIDE SEQUENCE [LARGE SCALE GENOMIC DNA]</scope>
    <source>
        <strain evidence="4 6">NBRC 15037</strain>
    </source>
</reference>
<dbReference type="RefSeq" id="WP_055876782.1">
    <property type="nucleotide sequence ID" value="NZ_BAAAIN010000001.1"/>
</dbReference>
<dbReference type="Proteomes" id="UP000436027">
    <property type="component" value="Unassembled WGS sequence"/>
</dbReference>
<evidence type="ECO:0000256" key="1">
    <source>
        <dbReference type="ARBA" id="ARBA00022729"/>
    </source>
</evidence>
<gene>
    <name evidence="5" type="ORF">F6W70_12335</name>
    <name evidence="4" type="ORF">MLI01_16580</name>
</gene>
<comment type="caution">
    <text evidence="4">The sequence shown here is derived from an EMBL/GenBank/DDBJ whole genome shotgun (WGS) entry which is preliminary data.</text>
</comment>
<dbReference type="Proteomes" id="UP000317410">
    <property type="component" value="Unassembled WGS sequence"/>
</dbReference>
<feature type="domain" description="DUF4352" evidence="3">
    <location>
        <begin position="63"/>
        <end position="151"/>
    </location>
</feature>
<name>A0A4Y4BA90_MICMQ</name>
<dbReference type="InterPro" id="IPR029050">
    <property type="entry name" value="Immunoprotect_excell_Ig-like"/>
</dbReference>